<feature type="transmembrane region" description="Helical" evidence="1">
    <location>
        <begin position="104"/>
        <end position="127"/>
    </location>
</feature>
<keyword evidence="1" id="KW-0812">Transmembrane</keyword>
<gene>
    <name evidence="2" type="ORF">QT969_11785</name>
</gene>
<organism evidence="2 3">
    <name type="scientific">Rhodococcus indonesiensis</name>
    <dbReference type="NCBI Taxonomy" id="3055869"/>
    <lineage>
        <taxon>Bacteria</taxon>
        <taxon>Bacillati</taxon>
        <taxon>Actinomycetota</taxon>
        <taxon>Actinomycetes</taxon>
        <taxon>Mycobacteriales</taxon>
        <taxon>Nocardiaceae</taxon>
        <taxon>Rhodococcus</taxon>
    </lineage>
</organism>
<dbReference type="RefSeq" id="WP_289379099.1">
    <property type="nucleotide sequence ID" value="NZ_JAUBOF010000034.1"/>
</dbReference>
<name>A0ABT7RMW3_9NOCA</name>
<dbReference type="Proteomes" id="UP001233164">
    <property type="component" value="Unassembled WGS sequence"/>
</dbReference>
<evidence type="ECO:0000313" key="3">
    <source>
        <dbReference type="Proteomes" id="UP001233164"/>
    </source>
</evidence>
<reference evidence="2 3" key="1">
    <citation type="submission" date="2023-06" db="EMBL/GenBank/DDBJ databases">
        <title>Rhodococcus indonesiensis sp. nov a new member of the Rhodococcus ruber lineage isolated from a sediment of neutral hot spring.</title>
        <authorList>
            <person name="Kusuma A.B."/>
            <person name="Fenylestari G."/>
            <person name="Ammar F."/>
            <person name="Nouioui I."/>
            <person name="Goodfellow M."/>
        </authorList>
    </citation>
    <scope>NUCLEOTIDE SEQUENCE [LARGE SCALE GENOMIC DNA]</scope>
    <source>
        <strain evidence="2 3">CSLK01-03</strain>
    </source>
</reference>
<evidence type="ECO:0000256" key="1">
    <source>
        <dbReference type="SAM" id="Phobius"/>
    </source>
</evidence>
<keyword evidence="3" id="KW-1185">Reference proteome</keyword>
<sequence>MTAPPTAVDDAAVTRVEVFLVATVATVLVTRGYLAATGYPQIGGGTLHIAHVLWGGLLMAVALVGVLIRHGSRVRMRAALLGGIGFGLFLDEVGKFLTTDVDYFFRPAVAVMYVVLVAFYLGARVALARRGPTDRQRLAVGLEALTDLVLGRLDEFARRRALDVLAGVRDPAQRVLAGSIRAGLAAPVAARTGFDGRIAVVRDRVERRVTAWAATAAARRLVLVVFAVHAVHTLVGLVIVLAGSGWAAEDAGISEIGAELSGAVSAVLIVAGLWQFARRRDLPALRLLYASVVVNLLVTQVFLFDLRQFGALAGFAVSLLLLIVVRVAIRTEKAVVVPGDVPDGVSAAVRQA</sequence>
<feature type="transmembrane region" description="Helical" evidence="1">
    <location>
        <begin position="221"/>
        <end position="248"/>
    </location>
</feature>
<feature type="transmembrane region" description="Helical" evidence="1">
    <location>
        <begin position="80"/>
        <end position="98"/>
    </location>
</feature>
<feature type="transmembrane region" description="Helical" evidence="1">
    <location>
        <begin position="260"/>
        <end position="277"/>
    </location>
</feature>
<protein>
    <submittedName>
        <fullName evidence="2">Uncharacterized protein</fullName>
    </submittedName>
</protein>
<accession>A0ABT7RMW3</accession>
<keyword evidence="1" id="KW-0472">Membrane</keyword>
<evidence type="ECO:0000313" key="2">
    <source>
        <dbReference type="EMBL" id="MDM7488968.1"/>
    </source>
</evidence>
<feature type="transmembrane region" description="Helical" evidence="1">
    <location>
        <begin position="12"/>
        <end position="34"/>
    </location>
</feature>
<keyword evidence="1" id="KW-1133">Transmembrane helix</keyword>
<dbReference type="EMBL" id="JAUBOF010000034">
    <property type="protein sequence ID" value="MDM7488968.1"/>
    <property type="molecule type" value="Genomic_DNA"/>
</dbReference>
<feature type="transmembrane region" description="Helical" evidence="1">
    <location>
        <begin position="46"/>
        <end position="68"/>
    </location>
</feature>
<proteinExistence type="predicted"/>
<feature type="transmembrane region" description="Helical" evidence="1">
    <location>
        <begin position="284"/>
        <end position="303"/>
    </location>
</feature>
<feature type="transmembrane region" description="Helical" evidence="1">
    <location>
        <begin position="309"/>
        <end position="329"/>
    </location>
</feature>
<comment type="caution">
    <text evidence="2">The sequence shown here is derived from an EMBL/GenBank/DDBJ whole genome shotgun (WGS) entry which is preliminary data.</text>
</comment>